<proteinExistence type="predicted"/>
<comment type="caution">
    <text evidence="2">The sequence shown here is derived from an EMBL/GenBank/DDBJ whole genome shotgun (WGS) entry which is preliminary data.</text>
</comment>
<name>A0ABN9QD11_9DINO</name>
<dbReference type="Proteomes" id="UP001189429">
    <property type="component" value="Unassembled WGS sequence"/>
</dbReference>
<evidence type="ECO:0000313" key="2">
    <source>
        <dbReference type="EMBL" id="CAK0803807.1"/>
    </source>
</evidence>
<gene>
    <name evidence="2" type="ORF">PCOR1329_LOCUS10842</name>
</gene>
<dbReference type="EMBL" id="CAUYUJ010003094">
    <property type="protein sequence ID" value="CAK0803807.1"/>
    <property type="molecule type" value="Genomic_DNA"/>
</dbReference>
<protein>
    <submittedName>
        <fullName evidence="2">Uncharacterized protein</fullName>
    </submittedName>
</protein>
<keyword evidence="3" id="KW-1185">Reference proteome</keyword>
<feature type="region of interest" description="Disordered" evidence="1">
    <location>
        <begin position="1"/>
        <end position="43"/>
    </location>
</feature>
<evidence type="ECO:0000256" key="1">
    <source>
        <dbReference type="SAM" id="MobiDB-lite"/>
    </source>
</evidence>
<evidence type="ECO:0000313" key="3">
    <source>
        <dbReference type="Proteomes" id="UP001189429"/>
    </source>
</evidence>
<accession>A0ABN9QD11</accession>
<sequence>EETSTSSGWAPKPRPRPSPRRCGGSGRSCGAGAEDHDEPNHEVSEVDADLLGRRWTPCSGARRSSPGAVPEAPPGVSGLALQALIRITSFAEFAAEAEHRHKAMLCYIDVRYADILGRAPRNGATFCVASRWLEFEV</sequence>
<organism evidence="2 3">
    <name type="scientific">Prorocentrum cordatum</name>
    <dbReference type="NCBI Taxonomy" id="2364126"/>
    <lineage>
        <taxon>Eukaryota</taxon>
        <taxon>Sar</taxon>
        <taxon>Alveolata</taxon>
        <taxon>Dinophyceae</taxon>
        <taxon>Prorocentrales</taxon>
        <taxon>Prorocentraceae</taxon>
        <taxon>Prorocentrum</taxon>
    </lineage>
</organism>
<feature type="non-terminal residue" evidence="2">
    <location>
        <position position="1"/>
    </location>
</feature>
<reference evidence="2" key="1">
    <citation type="submission" date="2023-10" db="EMBL/GenBank/DDBJ databases">
        <authorList>
            <person name="Chen Y."/>
            <person name="Shah S."/>
            <person name="Dougan E. K."/>
            <person name="Thang M."/>
            <person name="Chan C."/>
        </authorList>
    </citation>
    <scope>NUCLEOTIDE SEQUENCE [LARGE SCALE GENOMIC DNA]</scope>
</reference>